<proteinExistence type="predicted"/>
<dbReference type="InterPro" id="IPR052894">
    <property type="entry name" value="AsmA-related"/>
</dbReference>
<protein>
    <submittedName>
        <fullName evidence="3">AsmA family protein</fullName>
    </submittedName>
</protein>
<evidence type="ECO:0000259" key="2">
    <source>
        <dbReference type="Pfam" id="PF05170"/>
    </source>
</evidence>
<dbReference type="RefSeq" id="WP_205348461.1">
    <property type="nucleotide sequence ID" value="NZ_JAFEUP010000003.1"/>
</dbReference>
<dbReference type="InterPro" id="IPR007844">
    <property type="entry name" value="AsmA"/>
</dbReference>
<dbReference type="Pfam" id="PF05170">
    <property type="entry name" value="AsmA"/>
    <property type="match status" value="1"/>
</dbReference>
<evidence type="ECO:0000256" key="1">
    <source>
        <dbReference type="SAM" id="Phobius"/>
    </source>
</evidence>
<feature type="domain" description="AsmA" evidence="2">
    <location>
        <begin position="4"/>
        <end position="575"/>
    </location>
</feature>
<dbReference type="PANTHER" id="PTHR30441:SF9">
    <property type="entry name" value="ASMA FAMILY PROTEIN YHJG"/>
    <property type="match status" value="1"/>
</dbReference>
<organism evidence="3 4">
    <name type="scientific">Zestomonas insulae</name>
    <dbReference type="NCBI Taxonomy" id="2809017"/>
    <lineage>
        <taxon>Bacteria</taxon>
        <taxon>Pseudomonadati</taxon>
        <taxon>Pseudomonadota</taxon>
        <taxon>Gammaproteobacteria</taxon>
        <taxon>Pseudomonadales</taxon>
        <taxon>Pseudomonadaceae</taxon>
        <taxon>Zestomonas</taxon>
    </lineage>
</organism>
<keyword evidence="4" id="KW-1185">Reference proteome</keyword>
<reference evidence="3 4" key="1">
    <citation type="submission" date="2021-02" db="EMBL/GenBank/DDBJ databases">
        <authorList>
            <person name="Lee D.-H."/>
        </authorList>
    </citation>
    <scope>NUCLEOTIDE SEQUENCE [LARGE SCALE GENOMIC DNA]</scope>
    <source>
        <strain evidence="3 4">UL073</strain>
    </source>
</reference>
<feature type="transmembrane region" description="Helical" evidence="1">
    <location>
        <begin position="6"/>
        <end position="28"/>
    </location>
</feature>
<evidence type="ECO:0000313" key="4">
    <source>
        <dbReference type="Proteomes" id="UP000717995"/>
    </source>
</evidence>
<name>A0ABS2IDX4_9GAMM</name>
<keyword evidence="1" id="KW-0812">Transmembrane</keyword>
<comment type="caution">
    <text evidence="3">The sequence shown here is derived from an EMBL/GenBank/DDBJ whole genome shotgun (WGS) entry which is preliminary data.</text>
</comment>
<keyword evidence="1" id="KW-0472">Membrane</keyword>
<keyword evidence="1" id="KW-1133">Transmembrane helix</keyword>
<sequence length="683" mass="72932">MSVRRIFGWGSAVLVLLLAMLVIAIATFDWNRIKPTLNEKVSAALDRPFAIDGDLSVRWLREGDEAGWRRLLPWPHLVAEQLRLGNPEWLKGGEFVSLQRVELRLSPLPLLWKQVVIPQIQLTAPQAQLVRRADGRNNWNFDLGSQDPQAPEAAPWTLEIGSIGFDRGVLRLDDESLNSQATLQVEPLGKPIPFSDIVGAKVAAKAREQQAVPQDYAFGWKVDGRLRGLPLAGSGKVGGLLALRDASQPLPLQADVRIGATHIVLAGTLSDPANLGALDLRLQLSGRSLAELYPLTGVTLPATSAYATDGHLTARLREEGGALFRYQGFNGSIGDSDIHGDLTFVDRAPRPKLSGTLTSNQLRFADLAPLIGADSNADKQARGVASRQPADKVLPVEEFRTERWRAMDADVSFTGKHLVHSAKLPLDDLFTHVVLNDGMLSLEPLRFAMAGGKLESNIRLNGALTPLQGQAQLHARDFKLKQLFPTFAPLQTSFGELNGDAALSGTGNSVAALLGSANGELKLLVNDGAVSRGLMEIAGLNVGNYLLGKLFGDEPVKINCAVADVGVKNGLLATRSVVFDTENAVIGVDGTANFKSERLDLTINPDSKGVRIISLRSPLYVRGTFKQPDAGVKAGPLLARGAGLLVLGAVVAPAAGVLALIAPGESAPSQCEGLLKSLQAAPH</sequence>
<dbReference type="Proteomes" id="UP000717995">
    <property type="component" value="Unassembled WGS sequence"/>
</dbReference>
<evidence type="ECO:0000313" key="3">
    <source>
        <dbReference type="EMBL" id="MBM7061272.1"/>
    </source>
</evidence>
<accession>A0ABS2IDX4</accession>
<dbReference type="EMBL" id="JAFEUP010000003">
    <property type="protein sequence ID" value="MBM7061272.1"/>
    <property type="molecule type" value="Genomic_DNA"/>
</dbReference>
<gene>
    <name evidence="3" type="ORF">JQX08_11200</name>
</gene>
<dbReference type="PANTHER" id="PTHR30441">
    <property type="entry name" value="DUF748 DOMAIN-CONTAINING PROTEIN"/>
    <property type="match status" value="1"/>
</dbReference>